<dbReference type="InterPro" id="IPR023603">
    <property type="entry name" value="Low_specificity_L-TA-like"/>
</dbReference>
<dbReference type="GO" id="GO:0006567">
    <property type="term" value="P:L-threonine catabolic process"/>
    <property type="evidence" value="ECO:0007669"/>
    <property type="project" value="TreeGrafter"/>
</dbReference>
<organism evidence="7">
    <name type="scientific">uncultured bacterium BAC17H8</name>
    <dbReference type="NCBI Taxonomy" id="332980"/>
    <lineage>
        <taxon>Bacteria</taxon>
        <taxon>environmental samples</taxon>
    </lineage>
</organism>
<dbReference type="EMBL" id="DQ068068">
    <property type="protein sequence ID" value="AAY87207.1"/>
    <property type="molecule type" value="Genomic_DNA"/>
</dbReference>
<evidence type="ECO:0000256" key="5">
    <source>
        <dbReference type="PIRSR" id="PIRSR017617-1"/>
    </source>
</evidence>
<evidence type="ECO:0000313" key="7">
    <source>
        <dbReference type="EMBL" id="AAY87207.1"/>
    </source>
</evidence>
<evidence type="ECO:0000256" key="3">
    <source>
        <dbReference type="ARBA" id="ARBA00022898"/>
    </source>
</evidence>
<dbReference type="Gene3D" id="3.40.640.10">
    <property type="entry name" value="Type I PLP-dependent aspartate aminotransferase-like (Major domain)"/>
    <property type="match status" value="1"/>
</dbReference>
<keyword evidence="4" id="KW-0456">Lyase</keyword>
<dbReference type="InterPro" id="IPR015421">
    <property type="entry name" value="PyrdxlP-dep_Trfase_major"/>
</dbReference>
<dbReference type="PIRSF" id="PIRSF017617">
    <property type="entry name" value="Thr_aldolase"/>
    <property type="match status" value="1"/>
</dbReference>
<accession>Q4JMV6</accession>
<reference evidence="7" key="1">
    <citation type="journal article" date="2005" name="PLoS Biol.">
        <title>New insights into metabolic properties of marine bacteria encoding proteorhodopsins.</title>
        <authorList>
            <person name="Sabehi G."/>
            <person name="Loy A."/>
            <person name="Jung K.H."/>
            <person name="Partha R."/>
            <person name="Spudich J.L."/>
            <person name="Isaacson T."/>
            <person name="Hirschberg J."/>
            <person name="Wagner M."/>
            <person name="Beja O."/>
        </authorList>
    </citation>
    <scope>NUCLEOTIDE SEQUENCE</scope>
</reference>
<feature type="domain" description="Aromatic amino acid beta-eliminating lyase/threonine aldolase" evidence="6">
    <location>
        <begin position="16"/>
        <end position="295"/>
    </location>
</feature>
<dbReference type="GO" id="GO:0005829">
    <property type="term" value="C:cytosol"/>
    <property type="evidence" value="ECO:0007669"/>
    <property type="project" value="TreeGrafter"/>
</dbReference>
<keyword evidence="3" id="KW-0663">Pyridoxal phosphate</keyword>
<evidence type="ECO:0000259" key="6">
    <source>
        <dbReference type="Pfam" id="PF01212"/>
    </source>
</evidence>
<evidence type="ECO:0000256" key="1">
    <source>
        <dbReference type="ARBA" id="ARBA00001933"/>
    </source>
</evidence>
<sequence>MHYAGRVTTNKPVRVDMRSDTVTRPTDGMRAAMMSAEVGDDVYGDDPTVNALQEKAASLLGKEAALLLSSGTQANLCAMMAHCQRGEEILTGNDYHVFVDEAGGASVLGGIMFAPMPVAEDGGINPDDIDRTVKPDDEHCAISRLLTLENTWHGQAVPVDRIHAAAKRGKEHGLLVHFDGARLMNACVKLGVAPAEMLSEVDSVSLCLSKGLGTPAGTVLAGSKDMIRRAHRVRKLVGGGMRQIGILAAAAIYALDHHVERLAEDHANALRLAEMLAELPQVTVDPGAVETNMVFAGFPEGASAPLQTHLKNTGILINLDAPHIRLVTHLDCRADEVDLFVEEVKGFFA</sequence>
<comment type="similarity">
    <text evidence="2">Belongs to the threonine aldolase family.</text>
</comment>
<dbReference type="InterPro" id="IPR015424">
    <property type="entry name" value="PyrdxlP-dep_Trfase"/>
</dbReference>
<dbReference type="InterPro" id="IPR015422">
    <property type="entry name" value="PyrdxlP-dep_Trfase_small"/>
</dbReference>
<feature type="modified residue" description="N6-(pyridoxal phosphate)lysine" evidence="5">
    <location>
        <position position="210"/>
    </location>
</feature>
<proteinExistence type="inferred from homology"/>
<dbReference type="NCBIfam" id="NF007825">
    <property type="entry name" value="PRK10534.1"/>
    <property type="match status" value="1"/>
</dbReference>
<evidence type="ECO:0000256" key="4">
    <source>
        <dbReference type="ARBA" id="ARBA00023239"/>
    </source>
</evidence>
<dbReference type="PANTHER" id="PTHR48097">
    <property type="entry name" value="L-THREONINE ALDOLASE-RELATED"/>
    <property type="match status" value="1"/>
</dbReference>
<name>Q4JMV6_9BACT</name>
<dbReference type="GO" id="GO:0008732">
    <property type="term" value="F:L-allo-threonine aldolase activity"/>
    <property type="evidence" value="ECO:0007669"/>
    <property type="project" value="TreeGrafter"/>
</dbReference>
<dbReference type="Pfam" id="PF01212">
    <property type="entry name" value="Beta_elim_lyase"/>
    <property type="match status" value="1"/>
</dbReference>
<dbReference type="Gene3D" id="3.90.1150.10">
    <property type="entry name" value="Aspartate Aminotransferase, domain 1"/>
    <property type="match status" value="1"/>
</dbReference>
<dbReference type="FunFam" id="3.40.640.10:FF:000030">
    <property type="entry name" value="Low-specificity L-threonine aldolase"/>
    <property type="match status" value="1"/>
</dbReference>
<protein>
    <submittedName>
        <fullName evidence="7">Predicted L-allo-threonine aldolase</fullName>
    </submittedName>
</protein>
<dbReference type="SUPFAM" id="SSF53383">
    <property type="entry name" value="PLP-dependent transferases"/>
    <property type="match status" value="1"/>
</dbReference>
<dbReference type="AlphaFoldDB" id="Q4JMV6"/>
<dbReference type="GO" id="GO:0006545">
    <property type="term" value="P:glycine biosynthetic process"/>
    <property type="evidence" value="ECO:0007669"/>
    <property type="project" value="TreeGrafter"/>
</dbReference>
<comment type="cofactor">
    <cofactor evidence="1">
        <name>pyridoxal 5'-phosphate</name>
        <dbReference type="ChEBI" id="CHEBI:597326"/>
    </cofactor>
</comment>
<dbReference type="PANTHER" id="PTHR48097:SF9">
    <property type="entry name" value="L-THREONINE ALDOLASE"/>
    <property type="match status" value="1"/>
</dbReference>
<dbReference type="NCBIfam" id="NF041359">
    <property type="entry name" value="GntG_guanitoxin"/>
    <property type="match status" value="1"/>
</dbReference>
<evidence type="ECO:0000256" key="2">
    <source>
        <dbReference type="ARBA" id="ARBA00006966"/>
    </source>
</evidence>
<dbReference type="InterPro" id="IPR001597">
    <property type="entry name" value="ArAA_b-elim_lyase/Thr_aldolase"/>
</dbReference>